<dbReference type="Proteomes" id="UP000630718">
    <property type="component" value="Unassembled WGS sequence"/>
</dbReference>
<dbReference type="PANTHER" id="PTHR43477:SF1">
    <property type="entry name" value="DIHYDROANTICAPSIN 7-DEHYDROGENASE"/>
    <property type="match status" value="1"/>
</dbReference>
<dbReference type="InterPro" id="IPR051122">
    <property type="entry name" value="SDR_DHRS6-like"/>
</dbReference>
<dbReference type="GO" id="GO:0016491">
    <property type="term" value="F:oxidoreductase activity"/>
    <property type="evidence" value="ECO:0007669"/>
    <property type="project" value="UniProtKB-KW"/>
</dbReference>
<dbReference type="Pfam" id="PF13561">
    <property type="entry name" value="adh_short_C2"/>
    <property type="match status" value="1"/>
</dbReference>
<dbReference type="InterPro" id="IPR036291">
    <property type="entry name" value="NAD(P)-bd_dom_sf"/>
</dbReference>
<evidence type="ECO:0000313" key="4">
    <source>
        <dbReference type="EMBL" id="GHE99848.1"/>
    </source>
</evidence>
<dbReference type="Gene3D" id="3.40.50.720">
    <property type="entry name" value="NAD(P)-binding Rossmann-like Domain"/>
    <property type="match status" value="1"/>
</dbReference>
<reference evidence="4" key="1">
    <citation type="journal article" date="2014" name="Int. J. Syst. Evol. Microbiol.">
        <title>Complete genome sequence of Corynebacterium casei LMG S-19264T (=DSM 44701T), isolated from a smear-ripened cheese.</title>
        <authorList>
            <consortium name="US DOE Joint Genome Institute (JGI-PGF)"/>
            <person name="Walter F."/>
            <person name="Albersmeier A."/>
            <person name="Kalinowski J."/>
            <person name="Ruckert C."/>
        </authorList>
    </citation>
    <scope>NUCLEOTIDE SEQUENCE</scope>
    <source>
        <strain evidence="4">JCM 4477</strain>
    </source>
</reference>
<dbReference type="AlphaFoldDB" id="A0A919E1A4"/>
<reference evidence="4" key="2">
    <citation type="submission" date="2020-09" db="EMBL/GenBank/DDBJ databases">
        <authorList>
            <person name="Sun Q."/>
            <person name="Ohkuma M."/>
        </authorList>
    </citation>
    <scope>NUCLEOTIDE SEQUENCE</scope>
    <source>
        <strain evidence="4">JCM 4477</strain>
    </source>
</reference>
<accession>A0A919E1A4</accession>
<comment type="similarity">
    <text evidence="1">Belongs to the short-chain dehydrogenases/reductases (SDR) family.</text>
</comment>
<gene>
    <name evidence="4" type="ORF">GCM10018772_25390</name>
</gene>
<evidence type="ECO:0000313" key="5">
    <source>
        <dbReference type="Proteomes" id="UP000630718"/>
    </source>
</evidence>
<dbReference type="RefSeq" id="WP_190204309.1">
    <property type="nucleotide sequence ID" value="NZ_BNBI01000005.1"/>
</dbReference>
<name>A0A919E1A4_9ACTN</name>
<feature type="compositionally biased region" description="Low complexity" evidence="3">
    <location>
        <begin position="1"/>
        <end position="10"/>
    </location>
</feature>
<dbReference type="PRINTS" id="PR00081">
    <property type="entry name" value="GDHRDH"/>
</dbReference>
<dbReference type="CDD" id="cd05233">
    <property type="entry name" value="SDR_c"/>
    <property type="match status" value="1"/>
</dbReference>
<evidence type="ECO:0000256" key="3">
    <source>
        <dbReference type="SAM" id="MobiDB-lite"/>
    </source>
</evidence>
<keyword evidence="5" id="KW-1185">Reference proteome</keyword>
<protein>
    <submittedName>
        <fullName evidence="4">Short chain dehydrogenase</fullName>
    </submittedName>
</protein>
<dbReference type="EMBL" id="BNBI01000005">
    <property type="protein sequence ID" value="GHE99848.1"/>
    <property type="molecule type" value="Genomic_DNA"/>
</dbReference>
<evidence type="ECO:0000256" key="1">
    <source>
        <dbReference type="ARBA" id="ARBA00006484"/>
    </source>
</evidence>
<proteinExistence type="inferred from homology"/>
<feature type="compositionally biased region" description="Pro residues" evidence="3">
    <location>
        <begin position="11"/>
        <end position="23"/>
    </location>
</feature>
<keyword evidence="2" id="KW-0560">Oxidoreductase</keyword>
<sequence>MSTPTSSPASSPAPEPAPVPVRNPLPGGLAGATAVLVGGTSGIGLATGVLLRSVGARVVLVGRDADRLKAAVSRVRGAGPDEDADDAVLGVAGDGADDRTLAEAFDRAGQVDHVLVTAGGIGGVGPVTGLTADDLGAAFDSRLRGAFAAARTVATRLPAGGSLTFSSGILVVRPRAGMSAPLTAAGAVEILTRALAVELAPARLRVNTVRFGRIDTPLLRSQPGLDSDAAVAAAGASAPLGRFGTAEEAAASVLFLMANPYVTGQVVTVDGGETLV</sequence>
<evidence type="ECO:0000256" key="2">
    <source>
        <dbReference type="ARBA" id="ARBA00023002"/>
    </source>
</evidence>
<dbReference type="InterPro" id="IPR002347">
    <property type="entry name" value="SDR_fam"/>
</dbReference>
<comment type="caution">
    <text evidence="4">The sequence shown here is derived from an EMBL/GenBank/DDBJ whole genome shotgun (WGS) entry which is preliminary data.</text>
</comment>
<feature type="region of interest" description="Disordered" evidence="3">
    <location>
        <begin position="1"/>
        <end position="24"/>
    </location>
</feature>
<organism evidence="4 5">
    <name type="scientific">Streptomyces fumanus</name>
    <dbReference type="NCBI Taxonomy" id="67302"/>
    <lineage>
        <taxon>Bacteria</taxon>
        <taxon>Bacillati</taxon>
        <taxon>Actinomycetota</taxon>
        <taxon>Actinomycetes</taxon>
        <taxon>Kitasatosporales</taxon>
        <taxon>Streptomycetaceae</taxon>
        <taxon>Streptomyces</taxon>
    </lineage>
</organism>
<dbReference type="SUPFAM" id="SSF51735">
    <property type="entry name" value="NAD(P)-binding Rossmann-fold domains"/>
    <property type="match status" value="1"/>
</dbReference>
<dbReference type="PANTHER" id="PTHR43477">
    <property type="entry name" value="DIHYDROANTICAPSIN 7-DEHYDROGENASE"/>
    <property type="match status" value="1"/>
</dbReference>